<evidence type="ECO:0008006" key="3">
    <source>
        <dbReference type="Google" id="ProtNLM"/>
    </source>
</evidence>
<evidence type="ECO:0000313" key="2">
    <source>
        <dbReference type="Proteomes" id="UP001148838"/>
    </source>
</evidence>
<dbReference type="Proteomes" id="UP001148838">
    <property type="component" value="Unassembled WGS sequence"/>
</dbReference>
<sequence>MSPGSSTESYPAFAHIELRENPGKNLNQVTFPDRESNPGHLVSRPDALTDNRCRHCHNDVETLAHVLGSCPHGEDLRNARHHQVRSIIATALKDADYNTFEEVHGLSVTGTASRREQAANITAQLMFKTQRLQAAPAGWAIVTTSDAISYPSGEKIWRKREIGLERATEK</sequence>
<dbReference type="EMBL" id="JAJSOF020000003">
    <property type="protein sequence ID" value="KAJ4450573.1"/>
    <property type="molecule type" value="Genomic_DNA"/>
</dbReference>
<keyword evidence="2" id="KW-1185">Reference proteome</keyword>
<comment type="caution">
    <text evidence="1">The sequence shown here is derived from an EMBL/GenBank/DDBJ whole genome shotgun (WGS) entry which is preliminary data.</text>
</comment>
<organism evidence="1 2">
    <name type="scientific">Periplaneta americana</name>
    <name type="common">American cockroach</name>
    <name type="synonym">Blatta americana</name>
    <dbReference type="NCBI Taxonomy" id="6978"/>
    <lineage>
        <taxon>Eukaryota</taxon>
        <taxon>Metazoa</taxon>
        <taxon>Ecdysozoa</taxon>
        <taxon>Arthropoda</taxon>
        <taxon>Hexapoda</taxon>
        <taxon>Insecta</taxon>
        <taxon>Pterygota</taxon>
        <taxon>Neoptera</taxon>
        <taxon>Polyneoptera</taxon>
        <taxon>Dictyoptera</taxon>
        <taxon>Blattodea</taxon>
        <taxon>Blattoidea</taxon>
        <taxon>Blattidae</taxon>
        <taxon>Blattinae</taxon>
        <taxon>Periplaneta</taxon>
    </lineage>
</organism>
<reference evidence="1 2" key="1">
    <citation type="journal article" date="2022" name="Allergy">
        <title>Genome assembly and annotation of Periplaneta americana reveal a comprehensive cockroach allergen profile.</title>
        <authorList>
            <person name="Wang L."/>
            <person name="Xiong Q."/>
            <person name="Saelim N."/>
            <person name="Wang L."/>
            <person name="Nong W."/>
            <person name="Wan A.T."/>
            <person name="Shi M."/>
            <person name="Liu X."/>
            <person name="Cao Q."/>
            <person name="Hui J.H.L."/>
            <person name="Sookrung N."/>
            <person name="Leung T.F."/>
            <person name="Tungtrongchitr A."/>
            <person name="Tsui S.K.W."/>
        </authorList>
    </citation>
    <scope>NUCLEOTIDE SEQUENCE [LARGE SCALE GENOMIC DNA]</scope>
    <source>
        <strain evidence="1">PWHHKU_190912</strain>
    </source>
</reference>
<protein>
    <recommendedName>
        <fullName evidence="3">Reverse transcriptase</fullName>
    </recommendedName>
</protein>
<name>A0ABQ8TXJ9_PERAM</name>
<evidence type="ECO:0000313" key="1">
    <source>
        <dbReference type="EMBL" id="KAJ4450573.1"/>
    </source>
</evidence>
<accession>A0ABQ8TXJ9</accession>
<proteinExistence type="predicted"/>
<gene>
    <name evidence="1" type="ORF">ANN_02000</name>
</gene>